<dbReference type="Proteomes" id="UP000003288">
    <property type="component" value="Unassembled WGS sequence"/>
</dbReference>
<dbReference type="InterPro" id="IPR001943">
    <property type="entry name" value="UVR_dom"/>
</dbReference>
<evidence type="ECO:0000256" key="2">
    <source>
        <dbReference type="ARBA" id="ARBA00022763"/>
    </source>
</evidence>
<dbReference type="GO" id="GO:0006289">
    <property type="term" value="P:nucleotide-excision repair"/>
    <property type="evidence" value="ECO:0007669"/>
    <property type="project" value="UniProtKB-UniRule"/>
</dbReference>
<dbReference type="GO" id="GO:0009381">
    <property type="term" value="F:excinuclease ABC activity"/>
    <property type="evidence" value="ECO:0007669"/>
    <property type="project" value="UniProtKB-UniRule"/>
</dbReference>
<dbReference type="PROSITE" id="PS50151">
    <property type="entry name" value="UVR"/>
    <property type="match status" value="1"/>
</dbReference>
<comment type="similarity">
    <text evidence="7">Belongs to the UvrC family.</text>
</comment>
<evidence type="ECO:0000259" key="11">
    <source>
        <dbReference type="PROSITE" id="PS50165"/>
    </source>
</evidence>
<dbReference type="Pfam" id="PF22920">
    <property type="entry name" value="UvrC_RNaseH"/>
    <property type="match status" value="1"/>
</dbReference>
<dbReference type="EMBL" id="ABCJ01000003">
    <property type="protein sequence ID" value="EDM23791.1"/>
    <property type="molecule type" value="Genomic_DNA"/>
</dbReference>
<comment type="caution">
    <text evidence="12">The sequence shown here is derived from an EMBL/GenBank/DDBJ whole genome shotgun (WGS) entry which is preliminary data.</text>
</comment>
<evidence type="ECO:0000259" key="10">
    <source>
        <dbReference type="PROSITE" id="PS50164"/>
    </source>
</evidence>
<protein>
    <recommendedName>
        <fullName evidence="7">UvrABC system protein C</fullName>
        <shortName evidence="7">Protein UvrC</shortName>
    </recommendedName>
    <alternativeName>
        <fullName evidence="7">Excinuclease ABC subunit C</fullName>
    </alternativeName>
</protein>
<dbReference type="InterPro" id="IPR035901">
    <property type="entry name" value="GIY-YIG_endonuc_sf"/>
</dbReference>
<dbReference type="InterPro" id="IPR038476">
    <property type="entry name" value="UvrC_RNase_H_dom_sf"/>
</dbReference>
<dbReference type="InterPro" id="IPR036876">
    <property type="entry name" value="UVR_dom_sf"/>
</dbReference>
<keyword evidence="4 7" id="KW-0267">Excision nuclease</keyword>
<dbReference type="Gene3D" id="1.10.150.20">
    <property type="entry name" value="5' to 3' exonuclease, C-terminal subdomain"/>
    <property type="match status" value="1"/>
</dbReference>
<evidence type="ECO:0000313" key="13">
    <source>
        <dbReference type="Proteomes" id="UP000003288"/>
    </source>
</evidence>
<evidence type="ECO:0000313" key="12">
    <source>
        <dbReference type="EMBL" id="EDM23791.1"/>
    </source>
</evidence>
<keyword evidence="1 7" id="KW-0963">Cytoplasm</keyword>
<dbReference type="SUPFAM" id="SSF46600">
    <property type="entry name" value="C-terminal UvrC-binding domain of UvrB"/>
    <property type="match status" value="1"/>
</dbReference>
<dbReference type="Gene3D" id="3.30.420.340">
    <property type="entry name" value="UvrC, RNAse H endonuclease domain"/>
    <property type="match status" value="1"/>
</dbReference>
<evidence type="ECO:0000256" key="6">
    <source>
        <dbReference type="ARBA" id="ARBA00023236"/>
    </source>
</evidence>
<dbReference type="GO" id="GO:0003677">
    <property type="term" value="F:DNA binding"/>
    <property type="evidence" value="ECO:0007669"/>
    <property type="project" value="UniProtKB-UniRule"/>
</dbReference>
<dbReference type="InterPro" id="IPR000305">
    <property type="entry name" value="GIY-YIG_endonuc"/>
</dbReference>
<keyword evidence="6 7" id="KW-0742">SOS response</keyword>
<organism evidence="12 13">
    <name type="scientific">Caminibacter mediatlanticus TB-2</name>
    <dbReference type="NCBI Taxonomy" id="391592"/>
    <lineage>
        <taxon>Bacteria</taxon>
        <taxon>Pseudomonadati</taxon>
        <taxon>Campylobacterota</taxon>
        <taxon>Epsilonproteobacteria</taxon>
        <taxon>Nautiliales</taxon>
        <taxon>Nautiliaceae</taxon>
        <taxon>Caminibacter</taxon>
    </lineage>
</organism>
<dbReference type="NCBIfam" id="TIGR00194">
    <property type="entry name" value="uvrC"/>
    <property type="match status" value="1"/>
</dbReference>
<dbReference type="FunFam" id="3.40.1440.10:FF:000001">
    <property type="entry name" value="UvrABC system protein C"/>
    <property type="match status" value="1"/>
</dbReference>
<dbReference type="PROSITE" id="PS50165">
    <property type="entry name" value="UVRC"/>
    <property type="match status" value="1"/>
</dbReference>
<feature type="coiled-coil region" evidence="8">
    <location>
        <begin position="196"/>
        <end position="223"/>
    </location>
</feature>
<dbReference type="InterPro" id="IPR010994">
    <property type="entry name" value="RuvA_2-like"/>
</dbReference>
<dbReference type="Pfam" id="PF08459">
    <property type="entry name" value="UvrC_RNaseH_dom"/>
    <property type="match status" value="1"/>
</dbReference>
<dbReference type="Pfam" id="PF01541">
    <property type="entry name" value="GIY-YIG"/>
    <property type="match status" value="1"/>
</dbReference>
<comment type="subcellular location">
    <subcellularLocation>
        <location evidence="7">Cytoplasm</location>
    </subcellularLocation>
</comment>
<dbReference type="PANTHER" id="PTHR30562">
    <property type="entry name" value="UVRC/OXIDOREDUCTASE"/>
    <property type="match status" value="1"/>
</dbReference>
<dbReference type="CDD" id="cd10434">
    <property type="entry name" value="GIY-YIG_UvrC_Cho"/>
    <property type="match status" value="1"/>
</dbReference>
<dbReference type="GO" id="GO:0009380">
    <property type="term" value="C:excinuclease repair complex"/>
    <property type="evidence" value="ECO:0007669"/>
    <property type="project" value="InterPro"/>
</dbReference>
<dbReference type="InterPro" id="IPR047296">
    <property type="entry name" value="GIY-YIG_UvrC_Cho"/>
</dbReference>
<dbReference type="RefSeq" id="WP_007474338.1">
    <property type="nucleotide sequence ID" value="NZ_ABCJ01000003.1"/>
</dbReference>
<dbReference type="PANTHER" id="PTHR30562:SF1">
    <property type="entry name" value="UVRABC SYSTEM PROTEIN C"/>
    <property type="match status" value="1"/>
</dbReference>
<name>A0AAI9AHM8_9BACT</name>
<dbReference type="SUPFAM" id="SSF82771">
    <property type="entry name" value="GIY-YIG endonuclease"/>
    <property type="match status" value="1"/>
</dbReference>
<evidence type="ECO:0000256" key="7">
    <source>
        <dbReference type="HAMAP-Rule" id="MF_00203"/>
    </source>
</evidence>
<evidence type="ECO:0000259" key="9">
    <source>
        <dbReference type="PROSITE" id="PS50151"/>
    </source>
</evidence>
<dbReference type="Gene3D" id="4.10.860.10">
    <property type="entry name" value="UVR domain"/>
    <property type="match status" value="1"/>
</dbReference>
<dbReference type="SUPFAM" id="SSF47781">
    <property type="entry name" value="RuvA domain 2-like"/>
    <property type="match status" value="1"/>
</dbReference>
<keyword evidence="8" id="KW-0175">Coiled coil</keyword>
<feature type="domain" description="UvrC family homology region profile" evidence="11">
    <location>
        <begin position="263"/>
        <end position="466"/>
    </location>
</feature>
<dbReference type="InterPro" id="IPR004791">
    <property type="entry name" value="UvrC"/>
</dbReference>
<evidence type="ECO:0000256" key="5">
    <source>
        <dbReference type="ARBA" id="ARBA00023204"/>
    </source>
</evidence>
<dbReference type="SMART" id="SM00465">
    <property type="entry name" value="GIYc"/>
    <property type="match status" value="1"/>
</dbReference>
<accession>A0AAI9AHM8</accession>
<evidence type="ECO:0000256" key="4">
    <source>
        <dbReference type="ARBA" id="ARBA00022881"/>
    </source>
</evidence>
<proteinExistence type="inferred from homology"/>
<gene>
    <name evidence="7 12" type="primary">uvrC</name>
    <name evidence="12" type="ORF">CMTB2_00949</name>
</gene>
<evidence type="ECO:0000256" key="8">
    <source>
        <dbReference type="SAM" id="Coils"/>
    </source>
</evidence>
<dbReference type="Pfam" id="PF14520">
    <property type="entry name" value="HHH_5"/>
    <property type="match status" value="1"/>
</dbReference>
<dbReference type="InterPro" id="IPR050066">
    <property type="entry name" value="UvrABC_protein_C"/>
</dbReference>
<dbReference type="HAMAP" id="MF_00203">
    <property type="entry name" value="UvrC"/>
    <property type="match status" value="1"/>
</dbReference>
<keyword evidence="3 7" id="KW-0228">DNA excision</keyword>
<keyword evidence="2 7" id="KW-0227">DNA damage</keyword>
<reference evidence="12 13" key="1">
    <citation type="journal article" date="2011" name="Stand. Genomic Sci.">
        <title>Draft genome sequence of Caminibacter mediatlanticus strain TB-2, an epsilonproteobacterium isolated from a deep-sea hydrothermal vent.</title>
        <authorList>
            <person name="Giovannelli D."/>
            <person name="Ferriera S."/>
            <person name="Johnson J."/>
            <person name="Kravitz S."/>
            <person name="Perez-Rodriguez I."/>
            <person name="Ricci J."/>
            <person name="O'Brien C."/>
            <person name="Voordeckers J.W."/>
            <person name="Bini E."/>
            <person name="Vetriani C."/>
        </authorList>
    </citation>
    <scope>NUCLEOTIDE SEQUENCE [LARGE SCALE GENOMIC DNA]</scope>
    <source>
        <strain evidence="12 13">TB-2</strain>
    </source>
</reference>
<dbReference type="AlphaFoldDB" id="A0AAI9AHM8"/>
<dbReference type="PROSITE" id="PS50164">
    <property type="entry name" value="GIY_YIG"/>
    <property type="match status" value="1"/>
</dbReference>
<dbReference type="Gene3D" id="3.40.1440.10">
    <property type="entry name" value="GIY-YIG endonuclease"/>
    <property type="match status" value="1"/>
</dbReference>
<sequence>MIEKIKSLPDKPGVYQYFDENGKLLYIGKAKSLKKRVKSYFRFNPFRPADNLSPRIYKMISEAKDINYIVVESENDALILENSLIKQLKPKYNILLRDDKTYPYIYVNYDEEFPRLEITRKVVKGKNIKYYGPFSSGASAILKTIYEEIPLIQSKSCIKGKKVCLYYQLKKCLGPCEGLISRDEYLKYVNKAIKLLHNKEKILDILNKKMQKFAENLQFEEAAEIRDRIKAIESAEIYSNVDLAKLEDLDVFVVEVFDKKAIVIRIFVREGKVVASSNNIINFQVLPDKGEIYTRAILEFYNSETPFTSSKILVGDDFEEREWLSTTLSEKFKKNIKIITPTSKERKKLIDLAKINALEVMKNQKENTILLEIKNLFNLENIPYKIEVFDTSHMQGRATVGAMIVWENGKFKKSDYRHYHLEGKDEYSQMKELLTRRAKSFEKDSPPDLWLIDGGVAQFNLAKEIISSSGANVDILAISKEKIDLKAHRAKGKAKDKIYYQWRMKNGEWKIEEIKLSENDKRLQFLQMLRDEAHRFAIEFHRKTKLKEDKKIELLKIKGIGKAKMTKLLNYFGSFENIKKAKFDELKEVLNEKDAQNIVVFFKEKS</sequence>
<keyword evidence="5 7" id="KW-0234">DNA repair</keyword>
<dbReference type="GO" id="GO:0005737">
    <property type="term" value="C:cytoplasm"/>
    <property type="evidence" value="ECO:0007669"/>
    <property type="project" value="UniProtKB-SubCell"/>
</dbReference>
<dbReference type="GO" id="GO:0009432">
    <property type="term" value="P:SOS response"/>
    <property type="evidence" value="ECO:0007669"/>
    <property type="project" value="UniProtKB-UniRule"/>
</dbReference>
<comment type="subunit">
    <text evidence="7">Interacts with UvrB in an incision complex.</text>
</comment>
<dbReference type="InterPro" id="IPR001162">
    <property type="entry name" value="UvrC_RNase_H_dom"/>
</dbReference>
<dbReference type="Pfam" id="PF02151">
    <property type="entry name" value="UVR"/>
    <property type="match status" value="1"/>
</dbReference>
<feature type="domain" description="GIY-YIG" evidence="10">
    <location>
        <begin position="10"/>
        <end position="94"/>
    </location>
</feature>
<comment type="function">
    <text evidence="7">The UvrABC repair system catalyzes the recognition and processing of DNA lesions. UvrC both incises the 5' and 3' sides of the lesion. The N-terminal half is responsible for the 3' incision and the C-terminal half is responsible for the 5' incision.</text>
</comment>
<evidence type="ECO:0000256" key="1">
    <source>
        <dbReference type="ARBA" id="ARBA00022490"/>
    </source>
</evidence>
<evidence type="ECO:0000256" key="3">
    <source>
        <dbReference type="ARBA" id="ARBA00022769"/>
    </source>
</evidence>
<feature type="domain" description="UVR" evidence="9">
    <location>
        <begin position="200"/>
        <end position="235"/>
    </location>
</feature>